<evidence type="ECO:0000313" key="2">
    <source>
        <dbReference type="Proteomes" id="UP000320762"/>
    </source>
</evidence>
<comment type="caution">
    <text evidence="1">The sequence shown here is derived from an EMBL/GenBank/DDBJ whole genome shotgun (WGS) entry which is preliminary data.</text>
</comment>
<dbReference type="EMBL" id="VDMD01000001">
    <property type="protein sequence ID" value="TRM69207.1"/>
    <property type="molecule type" value="Genomic_DNA"/>
</dbReference>
<gene>
    <name evidence="1" type="ORF">BD626DRAFT_473308</name>
</gene>
<dbReference type="OrthoDB" id="2160638at2759"/>
<accession>A0A550CWN6</accession>
<proteinExistence type="predicted"/>
<dbReference type="Proteomes" id="UP000320762">
    <property type="component" value="Unassembled WGS sequence"/>
</dbReference>
<protein>
    <submittedName>
        <fullName evidence="1">Uncharacterized protein</fullName>
    </submittedName>
</protein>
<name>A0A550CWN6_9AGAR</name>
<organism evidence="1 2">
    <name type="scientific">Schizophyllum amplum</name>
    <dbReference type="NCBI Taxonomy" id="97359"/>
    <lineage>
        <taxon>Eukaryota</taxon>
        <taxon>Fungi</taxon>
        <taxon>Dikarya</taxon>
        <taxon>Basidiomycota</taxon>
        <taxon>Agaricomycotina</taxon>
        <taxon>Agaricomycetes</taxon>
        <taxon>Agaricomycetidae</taxon>
        <taxon>Agaricales</taxon>
        <taxon>Schizophyllaceae</taxon>
        <taxon>Schizophyllum</taxon>
    </lineage>
</organism>
<keyword evidence="2" id="KW-1185">Reference proteome</keyword>
<reference evidence="1 2" key="1">
    <citation type="journal article" date="2019" name="New Phytol.">
        <title>Comparative genomics reveals unique wood-decay strategies and fruiting body development in the Schizophyllaceae.</title>
        <authorList>
            <person name="Almasi E."/>
            <person name="Sahu N."/>
            <person name="Krizsan K."/>
            <person name="Balint B."/>
            <person name="Kovacs G.M."/>
            <person name="Kiss B."/>
            <person name="Cseklye J."/>
            <person name="Drula E."/>
            <person name="Henrissat B."/>
            <person name="Nagy I."/>
            <person name="Chovatia M."/>
            <person name="Adam C."/>
            <person name="LaButti K."/>
            <person name="Lipzen A."/>
            <person name="Riley R."/>
            <person name="Grigoriev I.V."/>
            <person name="Nagy L.G."/>
        </authorList>
    </citation>
    <scope>NUCLEOTIDE SEQUENCE [LARGE SCALE GENOMIC DNA]</scope>
    <source>
        <strain evidence="1 2">NL-1724</strain>
    </source>
</reference>
<evidence type="ECO:0000313" key="1">
    <source>
        <dbReference type="EMBL" id="TRM69207.1"/>
    </source>
</evidence>
<sequence>MVQVNSIGTYKLRQEFYALARLSKATLPKDAGGSFGKRIGVSVAGSRSWTLVVSAFVPERTSSSAQARYSLVVLNCDAQKYATDIILHF</sequence>
<dbReference type="STRING" id="97359.A0A550CWN6"/>
<dbReference type="AlphaFoldDB" id="A0A550CWN6"/>